<evidence type="ECO:0000313" key="4">
    <source>
        <dbReference type="Proteomes" id="UP001218188"/>
    </source>
</evidence>
<feature type="chain" id="PRO_5042013451" evidence="2">
    <location>
        <begin position="18"/>
        <end position="121"/>
    </location>
</feature>
<keyword evidence="2" id="KW-0732">Signal</keyword>
<gene>
    <name evidence="3" type="ORF">C8F04DRAFT_1106011</name>
</gene>
<accession>A0AAD6SW55</accession>
<feature type="signal peptide" evidence="2">
    <location>
        <begin position="1"/>
        <end position="17"/>
    </location>
</feature>
<feature type="compositionally biased region" description="Low complexity" evidence="1">
    <location>
        <begin position="71"/>
        <end position="97"/>
    </location>
</feature>
<evidence type="ECO:0000313" key="3">
    <source>
        <dbReference type="EMBL" id="KAJ7032862.1"/>
    </source>
</evidence>
<organism evidence="3 4">
    <name type="scientific">Mycena alexandri</name>
    <dbReference type="NCBI Taxonomy" id="1745969"/>
    <lineage>
        <taxon>Eukaryota</taxon>
        <taxon>Fungi</taxon>
        <taxon>Dikarya</taxon>
        <taxon>Basidiomycota</taxon>
        <taxon>Agaricomycotina</taxon>
        <taxon>Agaricomycetes</taxon>
        <taxon>Agaricomycetidae</taxon>
        <taxon>Agaricales</taxon>
        <taxon>Marasmiineae</taxon>
        <taxon>Mycenaceae</taxon>
        <taxon>Mycena</taxon>
    </lineage>
</organism>
<protein>
    <submittedName>
        <fullName evidence="3">Uncharacterized protein</fullName>
    </submittedName>
</protein>
<proteinExistence type="predicted"/>
<comment type="caution">
    <text evidence="3">The sequence shown here is derived from an EMBL/GenBank/DDBJ whole genome shotgun (WGS) entry which is preliminary data.</text>
</comment>
<dbReference type="Proteomes" id="UP001218188">
    <property type="component" value="Unassembled WGS sequence"/>
</dbReference>
<evidence type="ECO:0000256" key="1">
    <source>
        <dbReference type="SAM" id="MobiDB-lite"/>
    </source>
</evidence>
<reference evidence="3" key="1">
    <citation type="submission" date="2023-03" db="EMBL/GenBank/DDBJ databases">
        <title>Massive genome expansion in bonnet fungi (Mycena s.s.) driven by repeated elements and novel gene families across ecological guilds.</title>
        <authorList>
            <consortium name="Lawrence Berkeley National Laboratory"/>
            <person name="Harder C.B."/>
            <person name="Miyauchi S."/>
            <person name="Viragh M."/>
            <person name="Kuo A."/>
            <person name="Thoen E."/>
            <person name="Andreopoulos B."/>
            <person name="Lu D."/>
            <person name="Skrede I."/>
            <person name="Drula E."/>
            <person name="Henrissat B."/>
            <person name="Morin E."/>
            <person name="Kohler A."/>
            <person name="Barry K."/>
            <person name="LaButti K."/>
            <person name="Morin E."/>
            <person name="Salamov A."/>
            <person name="Lipzen A."/>
            <person name="Mereny Z."/>
            <person name="Hegedus B."/>
            <person name="Baldrian P."/>
            <person name="Stursova M."/>
            <person name="Weitz H."/>
            <person name="Taylor A."/>
            <person name="Grigoriev I.V."/>
            <person name="Nagy L.G."/>
            <person name="Martin F."/>
            <person name="Kauserud H."/>
        </authorList>
    </citation>
    <scope>NUCLEOTIDE SEQUENCE</scope>
    <source>
        <strain evidence="3">CBHHK200</strain>
    </source>
</reference>
<sequence>MQLTALFALALVSVAAAAPTQLTGRATQNIYTIHPNGDTTKCEKTLSPHPARASLMAVIQISDAPTSRLGTCTPSESTSRPPPSCSSSPARPSTSASLRAADPCRVTFNLLQINSIPYVLP</sequence>
<evidence type="ECO:0000256" key="2">
    <source>
        <dbReference type="SAM" id="SignalP"/>
    </source>
</evidence>
<feature type="region of interest" description="Disordered" evidence="1">
    <location>
        <begin position="65"/>
        <end position="98"/>
    </location>
</feature>
<keyword evidence="4" id="KW-1185">Reference proteome</keyword>
<dbReference type="EMBL" id="JARJCM010000069">
    <property type="protein sequence ID" value="KAJ7032862.1"/>
    <property type="molecule type" value="Genomic_DNA"/>
</dbReference>
<name>A0AAD6SW55_9AGAR</name>
<dbReference type="AlphaFoldDB" id="A0AAD6SW55"/>